<sequence length="71" mass="8070">MDGLTPPPPPVPAAATVRSTPLPFDSCRRKSILTVVKAEYITMRKERPTDHSMILIKNLRMTMTDDHIHSW</sequence>
<dbReference type="Gramene" id="RZC61713">
    <property type="protein sequence ID" value="RZC61713"/>
    <property type="gene ID" value="C5167_023467"/>
</dbReference>
<evidence type="ECO:0000313" key="1">
    <source>
        <dbReference type="EMBL" id="RZC61713.1"/>
    </source>
</evidence>
<keyword evidence="2" id="KW-1185">Reference proteome</keyword>
<dbReference type="AlphaFoldDB" id="A0A4Y7JKW2"/>
<evidence type="ECO:0000313" key="2">
    <source>
        <dbReference type="Proteomes" id="UP000316621"/>
    </source>
</evidence>
<protein>
    <submittedName>
        <fullName evidence="1">Uncharacterized protein</fullName>
    </submittedName>
</protein>
<organism evidence="1 2">
    <name type="scientific">Papaver somniferum</name>
    <name type="common">Opium poppy</name>
    <dbReference type="NCBI Taxonomy" id="3469"/>
    <lineage>
        <taxon>Eukaryota</taxon>
        <taxon>Viridiplantae</taxon>
        <taxon>Streptophyta</taxon>
        <taxon>Embryophyta</taxon>
        <taxon>Tracheophyta</taxon>
        <taxon>Spermatophyta</taxon>
        <taxon>Magnoliopsida</taxon>
        <taxon>Ranunculales</taxon>
        <taxon>Papaveraceae</taxon>
        <taxon>Papaveroideae</taxon>
        <taxon>Papaver</taxon>
    </lineage>
</organism>
<reference evidence="1 2" key="1">
    <citation type="journal article" date="2018" name="Science">
        <title>The opium poppy genome and morphinan production.</title>
        <authorList>
            <person name="Guo L."/>
            <person name="Winzer T."/>
            <person name="Yang X."/>
            <person name="Li Y."/>
            <person name="Ning Z."/>
            <person name="He Z."/>
            <person name="Teodor R."/>
            <person name="Lu Y."/>
            <person name="Bowser T.A."/>
            <person name="Graham I.A."/>
            <person name="Ye K."/>
        </authorList>
    </citation>
    <scope>NUCLEOTIDE SEQUENCE [LARGE SCALE GENOMIC DNA]</scope>
    <source>
        <strain evidence="2">cv. HN1</strain>
        <tissue evidence="1">Leaves</tissue>
    </source>
</reference>
<dbReference type="Proteomes" id="UP000316621">
    <property type="component" value="Chromosome 5"/>
</dbReference>
<accession>A0A4Y7JKW2</accession>
<gene>
    <name evidence="1" type="ORF">C5167_023467</name>
</gene>
<proteinExistence type="predicted"/>
<dbReference type="EMBL" id="CM010719">
    <property type="protein sequence ID" value="RZC61713.1"/>
    <property type="molecule type" value="Genomic_DNA"/>
</dbReference>
<name>A0A4Y7JKW2_PAPSO</name>